<protein>
    <submittedName>
        <fullName evidence="1">Uncharacterized protein</fullName>
    </submittedName>
</protein>
<proteinExistence type="predicted"/>
<accession>A0A4C2AJ47</accession>
<gene>
    <name evidence="1" type="ORF">EVAR_69634_1</name>
</gene>
<keyword evidence="2" id="KW-1185">Reference proteome</keyword>
<sequence>MSASAIMALSDGGSNPRGWSCLLLLITILDHGIDPLLWCLGPASLQYCSIPKAQVYTSSGPKLTNKHPTFHPLGNLTEHCSCIGTSAYPLSPPSEGFVAKPTGPPMPPYSESRTSSCYDLPRQYLLRDPFQQAAAAAFVWPSYIPQGTAPATLQPPPNFIFPSMSPHSTLQAAAADNPMQRHCSCWALII</sequence>
<comment type="caution">
    <text evidence="1">The sequence shown here is derived from an EMBL/GenBank/DDBJ whole genome shotgun (WGS) entry which is preliminary data.</text>
</comment>
<dbReference type="AlphaFoldDB" id="A0A4C2AJ47"/>
<evidence type="ECO:0000313" key="2">
    <source>
        <dbReference type="Proteomes" id="UP000299102"/>
    </source>
</evidence>
<evidence type="ECO:0000313" key="1">
    <source>
        <dbReference type="EMBL" id="GBP98537.1"/>
    </source>
</evidence>
<organism evidence="1 2">
    <name type="scientific">Eumeta variegata</name>
    <name type="common">Bagworm moth</name>
    <name type="synonym">Eumeta japonica</name>
    <dbReference type="NCBI Taxonomy" id="151549"/>
    <lineage>
        <taxon>Eukaryota</taxon>
        <taxon>Metazoa</taxon>
        <taxon>Ecdysozoa</taxon>
        <taxon>Arthropoda</taxon>
        <taxon>Hexapoda</taxon>
        <taxon>Insecta</taxon>
        <taxon>Pterygota</taxon>
        <taxon>Neoptera</taxon>
        <taxon>Endopterygota</taxon>
        <taxon>Lepidoptera</taxon>
        <taxon>Glossata</taxon>
        <taxon>Ditrysia</taxon>
        <taxon>Tineoidea</taxon>
        <taxon>Psychidae</taxon>
        <taxon>Oiketicinae</taxon>
        <taxon>Eumeta</taxon>
    </lineage>
</organism>
<dbReference type="EMBL" id="BGZK01003159">
    <property type="protein sequence ID" value="GBP98537.1"/>
    <property type="molecule type" value="Genomic_DNA"/>
</dbReference>
<name>A0A4C2AJ47_EUMVA</name>
<reference evidence="1 2" key="1">
    <citation type="journal article" date="2019" name="Commun. Biol.">
        <title>The bagworm genome reveals a unique fibroin gene that provides high tensile strength.</title>
        <authorList>
            <person name="Kono N."/>
            <person name="Nakamura H."/>
            <person name="Ohtoshi R."/>
            <person name="Tomita M."/>
            <person name="Numata K."/>
            <person name="Arakawa K."/>
        </authorList>
    </citation>
    <scope>NUCLEOTIDE SEQUENCE [LARGE SCALE GENOMIC DNA]</scope>
</reference>
<dbReference type="Proteomes" id="UP000299102">
    <property type="component" value="Unassembled WGS sequence"/>
</dbReference>